<evidence type="ECO:0000259" key="2">
    <source>
        <dbReference type="Pfam" id="PF06251"/>
    </source>
</evidence>
<feature type="region of interest" description="Disordered" evidence="1">
    <location>
        <begin position="1"/>
        <end position="24"/>
    </location>
</feature>
<reference evidence="3 4" key="1">
    <citation type="submission" date="2020-05" db="EMBL/GenBank/DDBJ databases">
        <authorList>
            <person name="Ruan W."/>
            <person name="Jeon C.O."/>
            <person name="Chun B.H."/>
        </authorList>
    </citation>
    <scope>NUCLEOTIDE SEQUENCE [LARGE SCALE GENOMIC DNA]</scope>
    <source>
        <strain evidence="3 4">TBZ9</strain>
    </source>
</reference>
<name>A0A7Y3TVG5_9GAMM</name>
<dbReference type="AlphaFoldDB" id="A0A7Y3TVG5"/>
<organism evidence="3 4">
    <name type="scientific">Vreelandella azerica</name>
    <dbReference type="NCBI Taxonomy" id="2732867"/>
    <lineage>
        <taxon>Bacteria</taxon>
        <taxon>Pseudomonadati</taxon>
        <taxon>Pseudomonadota</taxon>
        <taxon>Gammaproteobacteria</taxon>
        <taxon>Oceanospirillales</taxon>
        <taxon>Halomonadaceae</taxon>
        <taxon>Vreelandella</taxon>
    </lineage>
</organism>
<gene>
    <name evidence="3" type="ORF">HLB35_01395</name>
</gene>
<accession>A0A7Y3TVG5</accession>
<dbReference type="Proteomes" id="UP000588806">
    <property type="component" value="Unassembled WGS sequence"/>
</dbReference>
<dbReference type="Gene3D" id="3.10.560.10">
    <property type="entry name" value="Outer membrane lipoprotein wza domain like"/>
    <property type="match status" value="1"/>
</dbReference>
<evidence type="ECO:0000256" key="1">
    <source>
        <dbReference type="SAM" id="MobiDB-lite"/>
    </source>
</evidence>
<dbReference type="Pfam" id="PF06251">
    <property type="entry name" value="Caps_syn_GfcC_C"/>
    <property type="match status" value="1"/>
</dbReference>
<proteinExistence type="predicted"/>
<protein>
    <recommendedName>
        <fullName evidence="2">Capsule biosynthesis GfcC-like C-terminal domain-containing protein</fullName>
    </recommendedName>
</protein>
<dbReference type="RefSeq" id="WP_171701230.1">
    <property type="nucleotide sequence ID" value="NZ_JABFHI010000001.1"/>
</dbReference>
<dbReference type="EMBL" id="JABFHI010000001">
    <property type="protein sequence ID" value="NOG30759.1"/>
    <property type="molecule type" value="Genomic_DNA"/>
</dbReference>
<feature type="domain" description="Capsule biosynthesis GfcC-like C-terminal" evidence="2">
    <location>
        <begin position="5"/>
        <end position="52"/>
    </location>
</feature>
<evidence type="ECO:0000313" key="3">
    <source>
        <dbReference type="EMBL" id="NOG30759.1"/>
    </source>
</evidence>
<reference evidence="3 4" key="2">
    <citation type="submission" date="2020-06" db="EMBL/GenBank/DDBJ databases">
        <title>Halomonas songnenensis sp. nov., a moderately halophilic bacterium isolated from saline and alkaline soils.</title>
        <authorList>
            <person name="Jiang J."/>
            <person name="Pan Y."/>
        </authorList>
    </citation>
    <scope>NUCLEOTIDE SEQUENCE [LARGE SCALE GENOMIC DNA]</scope>
    <source>
        <strain evidence="3 4">TBZ9</strain>
    </source>
</reference>
<dbReference type="InterPro" id="IPR010425">
    <property type="entry name" value="Caps_synth_GfcC-like_C"/>
</dbReference>
<evidence type="ECO:0000313" key="4">
    <source>
        <dbReference type="Proteomes" id="UP000588806"/>
    </source>
</evidence>
<keyword evidence="4" id="KW-1185">Reference proteome</keyword>
<comment type="caution">
    <text evidence="3">The sequence shown here is derived from an EMBL/GenBank/DDBJ whole genome shotgun (WGS) entry which is preliminary data.</text>
</comment>
<sequence>MSESRSAESAHAWHISPQGQAERHGIAEWNNEPVLLAPGSRVVVEWPAQYPSMGVNVERRWVNERLPQWLAAQLPGEDCQICPQEQSQ</sequence>